<accession>A0ABS2FB01</accession>
<dbReference type="RefSeq" id="WP_204501157.1">
    <property type="nucleotide sequence ID" value="NZ_JACJKJ010000020.1"/>
</dbReference>
<evidence type="ECO:0000256" key="2">
    <source>
        <dbReference type="ARBA" id="ARBA00022475"/>
    </source>
</evidence>
<comment type="subcellular location">
    <subcellularLocation>
        <location evidence="1">Cell membrane</location>
        <topology evidence="1">Multi-pass membrane protein</topology>
    </subcellularLocation>
</comment>
<evidence type="ECO:0000256" key="6">
    <source>
        <dbReference type="SAM" id="Phobius"/>
    </source>
</evidence>
<keyword evidence="8" id="KW-1185">Reference proteome</keyword>
<feature type="transmembrane region" description="Helical" evidence="6">
    <location>
        <begin position="313"/>
        <end position="337"/>
    </location>
</feature>
<comment type="caution">
    <text evidence="7">The sequence shown here is derived from an EMBL/GenBank/DDBJ whole genome shotgun (WGS) entry which is preliminary data.</text>
</comment>
<keyword evidence="4 6" id="KW-1133">Transmembrane helix</keyword>
<feature type="transmembrane region" description="Helical" evidence="6">
    <location>
        <begin position="343"/>
        <end position="360"/>
    </location>
</feature>
<feature type="transmembrane region" description="Helical" evidence="6">
    <location>
        <begin position="12"/>
        <end position="31"/>
    </location>
</feature>
<gene>
    <name evidence="7" type="ORF">H6A24_12380</name>
</gene>
<evidence type="ECO:0000256" key="5">
    <source>
        <dbReference type="ARBA" id="ARBA00023136"/>
    </source>
</evidence>
<dbReference type="PANTHER" id="PTHR30250">
    <property type="entry name" value="PST FAMILY PREDICTED COLANIC ACID TRANSPORTER"/>
    <property type="match status" value="1"/>
</dbReference>
<organism evidence="7 8">
    <name type="scientific">Bacteroides caecicola</name>
    <dbReference type="NCBI Taxonomy" id="1462569"/>
    <lineage>
        <taxon>Bacteria</taxon>
        <taxon>Pseudomonadati</taxon>
        <taxon>Bacteroidota</taxon>
        <taxon>Bacteroidia</taxon>
        <taxon>Bacteroidales</taxon>
        <taxon>Bacteroidaceae</taxon>
        <taxon>Bacteroides</taxon>
    </lineage>
</organism>
<proteinExistence type="predicted"/>
<feature type="transmembrane region" description="Helical" evidence="6">
    <location>
        <begin position="125"/>
        <end position="147"/>
    </location>
</feature>
<keyword evidence="2" id="KW-1003">Cell membrane</keyword>
<feature type="transmembrane region" description="Helical" evidence="6">
    <location>
        <begin position="402"/>
        <end position="424"/>
    </location>
</feature>
<feature type="transmembrane region" description="Helical" evidence="6">
    <location>
        <begin position="466"/>
        <end position="487"/>
    </location>
</feature>
<feature type="transmembrane region" description="Helical" evidence="6">
    <location>
        <begin position="43"/>
        <end position="63"/>
    </location>
</feature>
<dbReference type="EMBL" id="JACJKJ010000020">
    <property type="protein sequence ID" value="MBM6807281.1"/>
    <property type="molecule type" value="Genomic_DNA"/>
</dbReference>
<dbReference type="InterPro" id="IPR050833">
    <property type="entry name" value="Poly_Biosynth_Transport"/>
</dbReference>
<feature type="transmembrane region" description="Helical" evidence="6">
    <location>
        <begin position="91"/>
        <end position="113"/>
    </location>
</feature>
<protein>
    <submittedName>
        <fullName evidence="7">Multidrug transporter</fullName>
    </submittedName>
</protein>
<feature type="transmembrane region" description="Helical" evidence="6">
    <location>
        <begin position="436"/>
        <end position="460"/>
    </location>
</feature>
<evidence type="ECO:0000256" key="4">
    <source>
        <dbReference type="ARBA" id="ARBA00022989"/>
    </source>
</evidence>
<name>A0ABS2FB01_9BACE</name>
<evidence type="ECO:0000313" key="8">
    <source>
        <dbReference type="Proteomes" id="UP000782117"/>
    </source>
</evidence>
<feature type="transmembrane region" description="Helical" evidence="6">
    <location>
        <begin position="159"/>
        <end position="181"/>
    </location>
</feature>
<dbReference type="PANTHER" id="PTHR30250:SF26">
    <property type="entry name" value="PSMA PROTEIN"/>
    <property type="match status" value="1"/>
</dbReference>
<evidence type="ECO:0000313" key="7">
    <source>
        <dbReference type="EMBL" id="MBM6807281.1"/>
    </source>
</evidence>
<feature type="transmembrane region" description="Helical" evidence="6">
    <location>
        <begin position="376"/>
        <end position="396"/>
    </location>
</feature>
<reference evidence="7 8" key="1">
    <citation type="journal article" date="2021" name="Sci. Rep.">
        <title>The distribution of antibiotic resistance genes in chicken gut microbiota commensals.</title>
        <authorList>
            <person name="Juricova H."/>
            <person name="Matiasovicova J."/>
            <person name="Kubasova T."/>
            <person name="Cejkova D."/>
            <person name="Rychlik I."/>
        </authorList>
    </citation>
    <scope>NUCLEOTIDE SEQUENCE [LARGE SCALE GENOMIC DNA]</scope>
    <source>
        <strain evidence="7 8">An768</strain>
    </source>
</reference>
<keyword evidence="5 6" id="KW-0472">Membrane</keyword>
<evidence type="ECO:0000256" key="1">
    <source>
        <dbReference type="ARBA" id="ARBA00004651"/>
    </source>
</evidence>
<keyword evidence="3 6" id="KW-0812">Transmembrane</keyword>
<feature type="transmembrane region" description="Helical" evidence="6">
    <location>
        <begin position="187"/>
        <end position="207"/>
    </location>
</feature>
<dbReference type="Proteomes" id="UP000782117">
    <property type="component" value="Unassembled WGS sequence"/>
</dbReference>
<evidence type="ECO:0000256" key="3">
    <source>
        <dbReference type="ARBA" id="ARBA00022692"/>
    </source>
</evidence>
<sequence>MSQIDNHRIYKNTIMLYIRMGISMLISLYTSRIVLQVLGEEDYGVMAVVGGITSLFTFMNGALSEATSRFLTFELGRNDIISLKKIFNAAFVNHLLLSLIILLLCETVGLWFLYHKLVIPEVRMFAAICVYQFSIIGTCVGIVLVPFNSLIMAHEKMGVYAYLSIFDVILKLILVIILQYIDYDKLIFWAAGGLFTTLLYQLFNIIYCRKHFMEVRFEFQRDKKLYSQMFSYSFWDFLGSLSSLSQGQGLNMLLNIFFGPSVNAARGIAMTVQGAIVQFSSNFVVASKPQIIKLYAEGNIKEMMYLVYQTSNFSYYLLFLFALPLCIELDYVLTLWLGEYPDYTVPFAILIIINSLTWSIKSSRVTALHATGHIKLSNLTVGVILCLTLPVSYIFLKQGYSPISVFVITIIMTLFAEIVACFVLKRYLDYSVKDYLIQVYGRCLLVSFLSFPIPFVIHLIMPYGFLRLMIVVLVSSISLCLFVYYCGFSKNIRDKVSALIKKKIRAYLH</sequence>